<reference evidence="2 3" key="1">
    <citation type="submission" date="2021-06" db="EMBL/GenBank/DDBJ databases">
        <authorList>
            <person name="Palmer J.M."/>
        </authorList>
    </citation>
    <scope>NUCLEOTIDE SEQUENCE [LARGE SCALE GENOMIC DNA]</scope>
    <source>
        <strain evidence="3">if_2019</strain>
        <tissue evidence="2">Muscle</tissue>
    </source>
</reference>
<feature type="transmembrane region" description="Helical" evidence="1">
    <location>
        <begin position="98"/>
        <end position="121"/>
    </location>
</feature>
<accession>A0ABV0T6Z5</accession>
<sequence length="163" mass="18710">MIMAWQPEHREYPGPVHYRWTQSDLLRLGAESLTEPEELRYLAVLVRSDVRMEQEMNRSIRASPAVMRRLLWSIVLKEYLRCLTLEVFRAKLVSLDPVGVNMFYICIIVYLYGDLAIYAAAVPISLMEVACGNHSCSAGGVKYNDTDPCWGSVTRKDAYRVFL</sequence>
<name>A0ABV0T6Z5_9TELE</name>
<keyword evidence="1" id="KW-0812">Transmembrane</keyword>
<organism evidence="2 3">
    <name type="scientific">Ilyodon furcidens</name>
    <name type="common">goldbreast splitfin</name>
    <dbReference type="NCBI Taxonomy" id="33524"/>
    <lineage>
        <taxon>Eukaryota</taxon>
        <taxon>Metazoa</taxon>
        <taxon>Chordata</taxon>
        <taxon>Craniata</taxon>
        <taxon>Vertebrata</taxon>
        <taxon>Euteleostomi</taxon>
        <taxon>Actinopterygii</taxon>
        <taxon>Neopterygii</taxon>
        <taxon>Teleostei</taxon>
        <taxon>Neoteleostei</taxon>
        <taxon>Acanthomorphata</taxon>
        <taxon>Ovalentaria</taxon>
        <taxon>Atherinomorphae</taxon>
        <taxon>Cyprinodontiformes</taxon>
        <taxon>Goodeidae</taxon>
        <taxon>Ilyodon</taxon>
    </lineage>
</organism>
<evidence type="ECO:0000313" key="3">
    <source>
        <dbReference type="Proteomes" id="UP001482620"/>
    </source>
</evidence>
<keyword evidence="1" id="KW-1133">Transmembrane helix</keyword>
<protein>
    <submittedName>
        <fullName evidence="2">Uncharacterized protein</fullName>
    </submittedName>
</protein>
<dbReference type="EMBL" id="JAHRIQ010023942">
    <property type="protein sequence ID" value="MEQ2228604.1"/>
    <property type="molecule type" value="Genomic_DNA"/>
</dbReference>
<proteinExistence type="predicted"/>
<feature type="non-terminal residue" evidence="2">
    <location>
        <position position="163"/>
    </location>
</feature>
<keyword evidence="3" id="KW-1185">Reference proteome</keyword>
<dbReference type="Proteomes" id="UP001482620">
    <property type="component" value="Unassembled WGS sequence"/>
</dbReference>
<gene>
    <name evidence="2" type="ORF">ILYODFUR_010572</name>
</gene>
<evidence type="ECO:0000313" key="2">
    <source>
        <dbReference type="EMBL" id="MEQ2228604.1"/>
    </source>
</evidence>
<evidence type="ECO:0000256" key="1">
    <source>
        <dbReference type="SAM" id="Phobius"/>
    </source>
</evidence>
<comment type="caution">
    <text evidence="2">The sequence shown here is derived from an EMBL/GenBank/DDBJ whole genome shotgun (WGS) entry which is preliminary data.</text>
</comment>
<keyword evidence="1" id="KW-0472">Membrane</keyword>